<keyword evidence="12" id="KW-0479">Metal-binding</keyword>
<dbReference type="NCBIfam" id="TIGR04244">
    <property type="entry name" value="nitrous_NosZ_RR"/>
    <property type="match status" value="1"/>
</dbReference>
<evidence type="ECO:0000256" key="18">
    <source>
        <dbReference type="ARBA" id="ARBA00031077"/>
    </source>
</evidence>
<evidence type="ECO:0000259" key="22">
    <source>
        <dbReference type="PROSITE" id="PS50857"/>
    </source>
</evidence>
<comment type="subcellular location">
    <subcellularLocation>
        <location evidence="5">Cell outer membrane</location>
        <topology evidence="5">Lipid-anchor</topology>
    </subcellularLocation>
    <subcellularLocation>
        <location evidence="4">Periplasm</location>
    </subcellularLocation>
</comment>
<dbReference type="InterPro" id="IPR002429">
    <property type="entry name" value="CcO_II-like_C"/>
</dbReference>
<dbReference type="OrthoDB" id="9759695at2"/>
<dbReference type="InterPro" id="IPR023644">
    <property type="entry name" value="NO_Rdtase"/>
</dbReference>
<dbReference type="PANTHER" id="PTHR42838">
    <property type="entry name" value="CYTOCHROME C OXIDASE SUBUNIT II"/>
    <property type="match status" value="1"/>
</dbReference>
<evidence type="ECO:0000256" key="19">
    <source>
        <dbReference type="ARBA" id="ARBA00032847"/>
    </source>
</evidence>
<feature type="domain" description="Cytochrome oxidase subunit II copper A binding" evidence="22">
    <location>
        <begin position="523"/>
        <end position="658"/>
    </location>
</feature>
<evidence type="ECO:0000256" key="9">
    <source>
        <dbReference type="ARBA" id="ARBA00011738"/>
    </source>
</evidence>
<comment type="caution">
    <text evidence="23">The sequence shown here is derived from an EMBL/GenBank/DDBJ whole genome shotgun (WGS) entry which is preliminary data.</text>
</comment>
<dbReference type="InterPro" id="IPR015943">
    <property type="entry name" value="WD40/YVTN_repeat-like_dom_sf"/>
</dbReference>
<dbReference type="GO" id="GO:0050304">
    <property type="term" value="F:nitrous-oxide reductase activity"/>
    <property type="evidence" value="ECO:0007669"/>
    <property type="project" value="UniProtKB-EC"/>
</dbReference>
<dbReference type="SUPFAM" id="SSF50974">
    <property type="entry name" value="Nitrous oxide reductase, N-terminal domain"/>
    <property type="match status" value="1"/>
</dbReference>
<name>A0A2P7U108_9NEIS</name>
<dbReference type="InterPro" id="IPR011045">
    <property type="entry name" value="N2O_reductase_N"/>
</dbReference>
<dbReference type="EC" id="1.7.2.4" evidence="10"/>
<dbReference type="RefSeq" id="WP_106741028.1">
    <property type="nucleotide sequence ID" value="NZ_PXYY01000020.1"/>
</dbReference>
<dbReference type="PANTHER" id="PTHR42838:SF2">
    <property type="entry name" value="NITROUS-OXIDE REDUCTASE"/>
    <property type="match status" value="1"/>
</dbReference>
<feature type="region of interest" description="Disordered" evidence="21">
    <location>
        <begin position="44"/>
        <end position="72"/>
    </location>
</feature>
<dbReference type="Pfam" id="PF18764">
    <property type="entry name" value="nos_propeller"/>
    <property type="match status" value="1"/>
</dbReference>
<dbReference type="GO" id="GO:0009279">
    <property type="term" value="C:cell outer membrane"/>
    <property type="evidence" value="ECO:0007669"/>
    <property type="project" value="UniProtKB-SubCell"/>
</dbReference>
<dbReference type="InterPro" id="IPR006311">
    <property type="entry name" value="TAT_signal"/>
</dbReference>
<evidence type="ECO:0000256" key="4">
    <source>
        <dbReference type="ARBA" id="ARBA00004418"/>
    </source>
</evidence>
<comment type="similarity">
    <text evidence="7">In the C-terminal section; belongs to the cytochrome c oxidase subunit 2 family.</text>
</comment>
<dbReference type="GO" id="GO:0005509">
    <property type="term" value="F:calcium ion binding"/>
    <property type="evidence" value="ECO:0007669"/>
    <property type="project" value="InterPro"/>
</dbReference>
<evidence type="ECO:0000256" key="16">
    <source>
        <dbReference type="ARBA" id="ARBA00023002"/>
    </source>
</evidence>
<evidence type="ECO:0000256" key="15">
    <source>
        <dbReference type="ARBA" id="ARBA00022837"/>
    </source>
</evidence>
<organism evidence="23 24">
    <name type="scientific">Neisseria iguanae</name>
    <dbReference type="NCBI Taxonomy" id="90242"/>
    <lineage>
        <taxon>Bacteria</taxon>
        <taxon>Pseudomonadati</taxon>
        <taxon>Pseudomonadota</taxon>
        <taxon>Betaproteobacteria</taxon>
        <taxon>Neisseriales</taxon>
        <taxon>Neisseriaceae</taxon>
        <taxon>Neisseria</taxon>
    </lineage>
</organism>
<evidence type="ECO:0000313" key="23">
    <source>
        <dbReference type="EMBL" id="PSJ80670.1"/>
    </source>
</evidence>
<sequence>MSDEKLEQNGLSRRSFLGTAAASGAGIAGAGLLGLAGCSHAEGDKGTASGAAGSAPAAKAGAHGSESGHSVHVGPGELDQYYGFLSGGQSGEMRLVGLPSMRELMRIPVFNMDSATGWGRTNESLRILNEKNTAETDAFLKASGLRCFPNGDLHHPHLSFTDQTYDGRYAYANDKANNRVCRVNLEIMKADKIVEIPNASGIHGLRPQRYPKTGYVFANGEHIVPVDGVGNLNDPKTWNAIYTAIDGETMEIAWQVLVDGNLDNGDADYQGKYSFATCYNSERGLTVQAASANEQDWVVVFNLAAIEEGIKNGDFKEVNGVKMVDGRAEANSKYTRYIPVPNSPHGCNASPDGKYIMLNGKLSPTVTVLDVSKMDDLFAGKIQPRDTVVAEPQLGLGPLHTAFDGRGNAYTTLFIDSQMVKWNIEDAIKAFAGEKIDPIKQKIDVHYQPGHNHTTMGETKEADGQWLVSLNKFSKDRFLNAGPLKPECDQLIDISGDEMKLVHDNPTFAEPHDFCLVAASKVNPGKTWDRTRHAWWWKDAADMAAKDGVELEKAAKVVREGNKVRVYMTAVAPAFSVPQFEVNQGDEVTVVVTNVETIEDLTHGFTLEGYGIAMEIGPQQTSSITFTAHRPGVHWYYCQWFCHALHMEMSGQMIVKPK</sequence>
<comment type="cofactor">
    <cofactor evidence="2">
        <name>Cu cation</name>
        <dbReference type="ChEBI" id="CHEBI:23378"/>
    </cofactor>
</comment>
<evidence type="ECO:0000256" key="5">
    <source>
        <dbReference type="ARBA" id="ARBA00004459"/>
    </source>
</evidence>
<dbReference type="Pfam" id="PF18793">
    <property type="entry name" value="nos_propeller_2"/>
    <property type="match status" value="1"/>
</dbReference>
<evidence type="ECO:0000256" key="6">
    <source>
        <dbReference type="ARBA" id="ARBA00004779"/>
    </source>
</evidence>
<dbReference type="AlphaFoldDB" id="A0A2P7U108"/>
<evidence type="ECO:0000256" key="21">
    <source>
        <dbReference type="SAM" id="MobiDB-lite"/>
    </source>
</evidence>
<reference evidence="23 24" key="1">
    <citation type="submission" date="2018-03" db="EMBL/GenBank/DDBJ databases">
        <title>Neisseria weixii sp. nov., isolated from the intestinal contents of Tibetan Plateau pika (Ochotona curzoniae) in Yushu, Qinghai Province, China.</title>
        <authorList>
            <person name="Gui Z."/>
        </authorList>
    </citation>
    <scope>NUCLEOTIDE SEQUENCE [LARGE SCALE GENOMIC DNA]</scope>
    <source>
        <strain evidence="23 24">ATCC 51483</strain>
    </source>
</reference>
<comment type="pathway">
    <text evidence="6">Nitrogen metabolism; nitrate reduction (denitrification); dinitrogen from nitrate: step 4/4.</text>
</comment>
<keyword evidence="13" id="KW-0732">Signal</keyword>
<dbReference type="InterPro" id="IPR008972">
    <property type="entry name" value="Cupredoxin"/>
</dbReference>
<keyword evidence="16" id="KW-0560">Oxidoreductase</keyword>
<comment type="catalytic activity">
    <reaction evidence="20">
        <text>N2 + 2 Fe(III)-[cytochrome c] + H2O = nitrous oxide + 2 Fe(II)-[cytochrome c] + 2 H(+)</text>
        <dbReference type="Rhea" id="RHEA:43108"/>
        <dbReference type="Rhea" id="RHEA-COMP:10350"/>
        <dbReference type="Rhea" id="RHEA-COMP:14399"/>
        <dbReference type="ChEBI" id="CHEBI:15377"/>
        <dbReference type="ChEBI" id="CHEBI:15378"/>
        <dbReference type="ChEBI" id="CHEBI:17045"/>
        <dbReference type="ChEBI" id="CHEBI:17997"/>
        <dbReference type="ChEBI" id="CHEBI:29033"/>
        <dbReference type="ChEBI" id="CHEBI:29034"/>
        <dbReference type="EC" id="1.7.2.4"/>
    </reaction>
</comment>
<evidence type="ECO:0000256" key="2">
    <source>
        <dbReference type="ARBA" id="ARBA00001935"/>
    </source>
</evidence>
<evidence type="ECO:0000256" key="20">
    <source>
        <dbReference type="ARBA" id="ARBA00049555"/>
    </source>
</evidence>
<evidence type="ECO:0000256" key="3">
    <source>
        <dbReference type="ARBA" id="ARBA00003034"/>
    </source>
</evidence>
<evidence type="ECO:0000256" key="17">
    <source>
        <dbReference type="ARBA" id="ARBA00023008"/>
    </source>
</evidence>
<evidence type="ECO:0000256" key="14">
    <source>
        <dbReference type="ARBA" id="ARBA00022764"/>
    </source>
</evidence>
<dbReference type="GO" id="GO:0004129">
    <property type="term" value="F:cytochrome-c oxidase activity"/>
    <property type="evidence" value="ECO:0007669"/>
    <property type="project" value="InterPro"/>
</dbReference>
<evidence type="ECO:0000256" key="7">
    <source>
        <dbReference type="ARBA" id="ARBA00006790"/>
    </source>
</evidence>
<feature type="compositionally biased region" description="Low complexity" evidence="21">
    <location>
        <begin position="46"/>
        <end position="65"/>
    </location>
</feature>
<dbReference type="Gene3D" id="2.130.10.10">
    <property type="entry name" value="YVTN repeat-like/Quinoprotein amine dehydrogenase"/>
    <property type="match status" value="1"/>
</dbReference>
<evidence type="ECO:0000256" key="11">
    <source>
        <dbReference type="ARBA" id="ARBA00016560"/>
    </source>
</evidence>
<dbReference type="Gene3D" id="2.60.40.420">
    <property type="entry name" value="Cupredoxins - blue copper proteins"/>
    <property type="match status" value="1"/>
</dbReference>
<keyword evidence="17" id="KW-0186">Copper</keyword>
<proteinExistence type="inferred from homology"/>
<comment type="similarity">
    <text evidence="8">Belongs to the NosZ family.</text>
</comment>
<comment type="function">
    <text evidence="3">Nitrous-oxide reductase is part of a bacterial respiratory system which is activated under anaerobic conditions in the presence of nitrate or nitrous oxide.</text>
</comment>
<dbReference type="UniPathway" id="UPA00652">
    <property type="reaction ID" value="UER00709"/>
</dbReference>
<evidence type="ECO:0000256" key="8">
    <source>
        <dbReference type="ARBA" id="ARBA00010372"/>
    </source>
</evidence>
<dbReference type="Proteomes" id="UP000241868">
    <property type="component" value="Unassembled WGS sequence"/>
</dbReference>
<dbReference type="GO" id="GO:0042597">
    <property type="term" value="C:periplasmic space"/>
    <property type="evidence" value="ECO:0007669"/>
    <property type="project" value="UniProtKB-SubCell"/>
</dbReference>
<accession>A0A2P7U108</accession>
<keyword evidence="15" id="KW-0106">Calcium</keyword>
<dbReference type="GO" id="GO:0019333">
    <property type="term" value="P:denitrification pathway"/>
    <property type="evidence" value="ECO:0007669"/>
    <property type="project" value="UniProtKB-UniPathway"/>
</dbReference>
<evidence type="ECO:0000313" key="24">
    <source>
        <dbReference type="Proteomes" id="UP000241868"/>
    </source>
</evidence>
<comment type="cofactor">
    <cofactor evidence="1">
        <name>Ca(2+)</name>
        <dbReference type="ChEBI" id="CHEBI:29108"/>
    </cofactor>
</comment>
<gene>
    <name evidence="23" type="primary">nosZ</name>
    <name evidence="23" type="ORF">C7N83_04830</name>
</gene>
<dbReference type="PROSITE" id="PS50857">
    <property type="entry name" value="COX2_CUA"/>
    <property type="match status" value="1"/>
</dbReference>
<dbReference type="PROSITE" id="PS51318">
    <property type="entry name" value="TAT"/>
    <property type="match status" value="1"/>
</dbReference>
<evidence type="ECO:0000256" key="13">
    <source>
        <dbReference type="ARBA" id="ARBA00022729"/>
    </source>
</evidence>
<dbReference type="InterPro" id="IPR051403">
    <property type="entry name" value="NosZ/Cyto_c_oxidase_sub2"/>
</dbReference>
<protein>
    <recommendedName>
        <fullName evidence="11">Nitrous-oxide reductase</fullName>
        <ecNumber evidence="10">1.7.2.4</ecNumber>
    </recommendedName>
    <alternativeName>
        <fullName evidence="18">N(2)OR</fullName>
    </alternativeName>
    <alternativeName>
        <fullName evidence="19">N2O reductase</fullName>
    </alternativeName>
</protein>
<dbReference type="SUPFAM" id="SSF49503">
    <property type="entry name" value="Cupredoxins"/>
    <property type="match status" value="1"/>
</dbReference>
<keyword evidence="24" id="KW-1185">Reference proteome</keyword>
<dbReference type="InterPro" id="IPR041114">
    <property type="entry name" value="Nos_propeller"/>
</dbReference>
<dbReference type="InterPro" id="IPR041142">
    <property type="entry name" value="NOS_propeller_2"/>
</dbReference>
<evidence type="ECO:0000256" key="1">
    <source>
        <dbReference type="ARBA" id="ARBA00001913"/>
    </source>
</evidence>
<dbReference type="GO" id="GO:0005507">
    <property type="term" value="F:copper ion binding"/>
    <property type="evidence" value="ECO:0007669"/>
    <property type="project" value="InterPro"/>
</dbReference>
<keyword evidence="14" id="KW-0574">Periplasm</keyword>
<evidence type="ECO:0000256" key="10">
    <source>
        <dbReference type="ARBA" id="ARBA00011896"/>
    </source>
</evidence>
<evidence type="ECO:0000256" key="12">
    <source>
        <dbReference type="ARBA" id="ARBA00022723"/>
    </source>
</evidence>
<dbReference type="EMBL" id="PXYY01000020">
    <property type="protein sequence ID" value="PSJ80670.1"/>
    <property type="molecule type" value="Genomic_DNA"/>
</dbReference>
<comment type="subunit">
    <text evidence="9">Homodimer.</text>
</comment>